<dbReference type="InterPro" id="IPR000719">
    <property type="entry name" value="Prot_kinase_dom"/>
</dbReference>
<evidence type="ECO:0000259" key="1">
    <source>
        <dbReference type="PROSITE" id="PS50011"/>
    </source>
</evidence>
<feature type="non-terminal residue" evidence="2">
    <location>
        <position position="240"/>
    </location>
</feature>
<keyword evidence="2" id="KW-0808">Transferase</keyword>
<dbReference type="Proteomes" id="UP000094527">
    <property type="component" value="Unassembled WGS sequence"/>
</dbReference>
<dbReference type="PANTHER" id="PTHR22961">
    <property type="entry name" value="SER/THR PROTEIN KINASE-TRB"/>
    <property type="match status" value="1"/>
</dbReference>
<dbReference type="GO" id="GO:0005524">
    <property type="term" value="F:ATP binding"/>
    <property type="evidence" value="ECO:0007669"/>
    <property type="project" value="InterPro"/>
</dbReference>
<protein>
    <submittedName>
        <fullName evidence="2">Serine/threonine-protein kinase 40</fullName>
    </submittedName>
</protein>
<evidence type="ECO:0000313" key="2">
    <source>
        <dbReference type="EMBL" id="ODM87249.1"/>
    </source>
</evidence>
<dbReference type="EMBL" id="LJIJ01005788">
    <property type="protein sequence ID" value="ODM87249.1"/>
    <property type="molecule type" value="Genomic_DNA"/>
</dbReference>
<gene>
    <name evidence="2" type="ORF">Ocin01_19433</name>
</gene>
<sequence length="240" mass="26808">MSSTTVTNPQILQPPAVTKGIPMVLQKHENLQKIRAKDGPMQGGKWSCGSSKSDFTCVKGQPTIRRAGEYILGPEVGNSPIKTITSYLARKDQTDDFYIIRMLTLKASNEKDTIYDIQGKSLLHTEHSLSSLLSQETGIPKYNNIISLHHYVIKQKRLPEAEAIRIFHKVVEILDRLHKRNVVHRDIKPGSIILNRETGEVTLANFCLGQHVTGDNDLLVDRRGSPAHVSPDIVNGKPYL</sequence>
<dbReference type="InterPro" id="IPR024104">
    <property type="entry name" value="Tribbles/Ser_Thr_kinase_40"/>
</dbReference>
<dbReference type="Gene3D" id="1.10.510.10">
    <property type="entry name" value="Transferase(Phosphotransferase) domain 1"/>
    <property type="match status" value="1"/>
</dbReference>
<feature type="domain" description="Protein kinase" evidence="1">
    <location>
        <begin position="70"/>
        <end position="240"/>
    </location>
</feature>
<keyword evidence="3" id="KW-1185">Reference proteome</keyword>
<dbReference type="SUPFAM" id="SSF56112">
    <property type="entry name" value="Protein kinase-like (PK-like)"/>
    <property type="match status" value="1"/>
</dbReference>
<dbReference type="PANTHER" id="PTHR22961:SF16">
    <property type="entry name" value="SERINE_THREONINE-PROTEIN KINASE 40"/>
    <property type="match status" value="1"/>
</dbReference>
<dbReference type="OrthoDB" id="410920at2759"/>
<dbReference type="InterPro" id="IPR011009">
    <property type="entry name" value="Kinase-like_dom_sf"/>
</dbReference>
<dbReference type="AlphaFoldDB" id="A0A1D2M2P7"/>
<name>A0A1D2M2P7_ORCCI</name>
<evidence type="ECO:0000313" key="3">
    <source>
        <dbReference type="Proteomes" id="UP000094527"/>
    </source>
</evidence>
<keyword evidence="2" id="KW-0418">Kinase</keyword>
<proteinExistence type="predicted"/>
<organism evidence="2 3">
    <name type="scientific">Orchesella cincta</name>
    <name type="common">Springtail</name>
    <name type="synonym">Podura cincta</name>
    <dbReference type="NCBI Taxonomy" id="48709"/>
    <lineage>
        <taxon>Eukaryota</taxon>
        <taxon>Metazoa</taxon>
        <taxon>Ecdysozoa</taxon>
        <taxon>Arthropoda</taxon>
        <taxon>Hexapoda</taxon>
        <taxon>Collembola</taxon>
        <taxon>Entomobryomorpha</taxon>
        <taxon>Entomobryoidea</taxon>
        <taxon>Orchesellidae</taxon>
        <taxon>Orchesellinae</taxon>
        <taxon>Orchesella</taxon>
    </lineage>
</organism>
<dbReference type="Pfam" id="PF00069">
    <property type="entry name" value="Pkinase"/>
    <property type="match status" value="1"/>
</dbReference>
<dbReference type="STRING" id="48709.A0A1D2M2P7"/>
<accession>A0A1D2M2P7</accession>
<comment type="caution">
    <text evidence="2">The sequence shown here is derived from an EMBL/GenBank/DDBJ whole genome shotgun (WGS) entry which is preliminary data.</text>
</comment>
<reference evidence="2 3" key="1">
    <citation type="journal article" date="2016" name="Genome Biol. Evol.">
        <title>Gene Family Evolution Reflects Adaptation to Soil Environmental Stressors in the Genome of the Collembolan Orchesella cincta.</title>
        <authorList>
            <person name="Faddeeva-Vakhrusheva A."/>
            <person name="Derks M.F."/>
            <person name="Anvar S.Y."/>
            <person name="Agamennone V."/>
            <person name="Suring W."/>
            <person name="Smit S."/>
            <person name="van Straalen N.M."/>
            <person name="Roelofs D."/>
        </authorList>
    </citation>
    <scope>NUCLEOTIDE SEQUENCE [LARGE SCALE GENOMIC DNA]</scope>
    <source>
        <tissue evidence="2">Mixed pool</tissue>
    </source>
</reference>
<dbReference type="GO" id="GO:0004672">
    <property type="term" value="F:protein kinase activity"/>
    <property type="evidence" value="ECO:0007669"/>
    <property type="project" value="InterPro"/>
</dbReference>
<dbReference type="PROSITE" id="PS50011">
    <property type="entry name" value="PROTEIN_KINASE_DOM"/>
    <property type="match status" value="1"/>
</dbReference>